<feature type="domain" description="FAD-binding FR-type" evidence="11">
    <location>
        <begin position="214"/>
        <end position="450"/>
    </location>
</feature>
<dbReference type="Proteomes" id="UP000053647">
    <property type="component" value="Unassembled WGS sequence"/>
</dbReference>
<name>A0A0C9TZN6_PAXIN</name>
<dbReference type="SUPFAM" id="SSF52218">
    <property type="entry name" value="Flavoproteins"/>
    <property type="match status" value="1"/>
</dbReference>
<keyword evidence="3 9" id="KW-0963">Cytoplasm</keyword>
<dbReference type="Pfam" id="PF00667">
    <property type="entry name" value="FAD_binding_1"/>
    <property type="match status" value="1"/>
</dbReference>
<evidence type="ECO:0000256" key="3">
    <source>
        <dbReference type="ARBA" id="ARBA00022490"/>
    </source>
</evidence>
<keyword evidence="9" id="KW-0496">Mitochondrion</keyword>
<dbReference type="GO" id="GO:0016226">
    <property type="term" value="P:iron-sulfur cluster assembly"/>
    <property type="evidence" value="ECO:0007669"/>
    <property type="project" value="UniProtKB-UniRule"/>
</dbReference>
<dbReference type="GO" id="GO:0010181">
    <property type="term" value="F:FMN binding"/>
    <property type="evidence" value="ECO:0007669"/>
    <property type="project" value="UniProtKB-UniRule"/>
</dbReference>
<dbReference type="GO" id="GO:0160246">
    <property type="term" value="F:NADPH-iron-sulfur [2Fe-2S] protein oxidoreductase activity"/>
    <property type="evidence" value="ECO:0007669"/>
    <property type="project" value="InterPro"/>
</dbReference>
<dbReference type="InterPro" id="IPR003097">
    <property type="entry name" value="CysJ-like_FAD-binding"/>
</dbReference>
<dbReference type="OrthoDB" id="1856718at2759"/>
<dbReference type="InterPro" id="IPR001709">
    <property type="entry name" value="Flavoprot_Pyr_Nucl_cyt_Rdtase"/>
</dbReference>
<comment type="subcellular location">
    <subcellularLocation>
        <location evidence="9">Cytoplasm</location>
    </subcellularLocation>
    <subcellularLocation>
        <location evidence="9">Mitochondrion</location>
    </subcellularLocation>
    <text evidence="9">Relocalizes to mitochondria after H(2)O(2) exposure.</text>
</comment>
<dbReference type="GO" id="GO:0050660">
    <property type="term" value="F:flavin adenine dinucleotide binding"/>
    <property type="evidence" value="ECO:0007669"/>
    <property type="project" value="UniProtKB-UniRule"/>
</dbReference>
<evidence type="ECO:0000259" key="11">
    <source>
        <dbReference type="PROSITE" id="PS51384"/>
    </source>
</evidence>
<reference evidence="12 13" key="1">
    <citation type="submission" date="2014-06" db="EMBL/GenBank/DDBJ databases">
        <authorList>
            <consortium name="DOE Joint Genome Institute"/>
            <person name="Kuo A."/>
            <person name="Kohler A."/>
            <person name="Nagy L.G."/>
            <person name="Floudas D."/>
            <person name="Copeland A."/>
            <person name="Barry K.W."/>
            <person name="Cichocki N."/>
            <person name="Veneault-Fourrey C."/>
            <person name="LaButti K."/>
            <person name="Lindquist E.A."/>
            <person name="Lipzen A."/>
            <person name="Lundell T."/>
            <person name="Morin E."/>
            <person name="Murat C."/>
            <person name="Sun H."/>
            <person name="Tunlid A."/>
            <person name="Henrissat B."/>
            <person name="Grigoriev I.V."/>
            <person name="Hibbett D.S."/>
            <person name="Martin F."/>
            <person name="Nordberg H.P."/>
            <person name="Cantor M.N."/>
            <person name="Hua S.X."/>
        </authorList>
    </citation>
    <scope>NUCLEOTIDE SEQUENCE [LARGE SCALE GENOMIC DNA]</scope>
    <source>
        <strain evidence="12 13">ATCC 200175</strain>
    </source>
</reference>
<evidence type="ECO:0000256" key="4">
    <source>
        <dbReference type="ARBA" id="ARBA00022630"/>
    </source>
</evidence>
<feature type="binding site" evidence="9">
    <location>
        <position position="464"/>
    </location>
    <ligand>
        <name>NADP(+)</name>
        <dbReference type="ChEBI" id="CHEBI:58349"/>
    </ligand>
</feature>
<evidence type="ECO:0000256" key="1">
    <source>
        <dbReference type="ARBA" id="ARBA00001917"/>
    </source>
</evidence>
<dbReference type="InterPro" id="IPR028879">
    <property type="entry name" value="NDOR1"/>
</dbReference>
<feature type="binding site" evidence="9">
    <location>
        <position position="603"/>
    </location>
    <ligand>
        <name>FAD</name>
        <dbReference type="ChEBI" id="CHEBI:57692"/>
    </ligand>
</feature>
<dbReference type="GO" id="GO:0005739">
    <property type="term" value="C:mitochondrion"/>
    <property type="evidence" value="ECO:0007669"/>
    <property type="project" value="UniProtKB-SubCell"/>
</dbReference>
<keyword evidence="6 9" id="KW-0274">FAD</keyword>
<comment type="function">
    <text evidence="9">NADPH-dependent reductase which is a central component of the cytosolic iron-sulfur (Fe-S) protein assembly (CIA) machinery. Transfers electrons from NADPH via its FAD and FMN prosthetic groups to the [2Fe-2S] cluster of DRE2, another key component of the CIA machinery. In turn, this reduced cluster provides electrons for assembly of cytosolic iron-sulfur cluster proteins. Positively controls H(2)O(2)-induced cell death.</text>
</comment>
<dbReference type="InterPro" id="IPR023173">
    <property type="entry name" value="NADPH_Cyt_P450_Rdtase_alpha"/>
</dbReference>
<gene>
    <name evidence="9" type="primary">TAH18</name>
    <name evidence="12" type="ORF">PAXINDRAFT_170903</name>
</gene>
<feature type="domain" description="Flavodoxin-like" evidence="10">
    <location>
        <begin position="25"/>
        <end position="169"/>
    </location>
</feature>
<protein>
    <recommendedName>
        <fullName evidence="9">NADPH-dependent diflavin oxidoreductase 1</fullName>
        <ecNumber evidence="9">1.18.1.-</ecNumber>
    </recommendedName>
    <alternativeName>
        <fullName evidence="9">NADPH-dependent FMN and FAD-containing oxidoreductase</fullName>
    </alternativeName>
</protein>
<feature type="binding site" evidence="9">
    <location>
        <position position="151"/>
    </location>
    <ligand>
        <name>FMN</name>
        <dbReference type="ChEBI" id="CHEBI:58210"/>
    </ligand>
</feature>
<comment type="similarity">
    <text evidence="9">In the N-terminal section; belongs to the flavodoxin family.</text>
</comment>
<keyword evidence="7 9" id="KW-0521">NADP</keyword>
<evidence type="ECO:0000313" key="13">
    <source>
        <dbReference type="Proteomes" id="UP000053647"/>
    </source>
</evidence>
<comment type="cofactor">
    <cofactor evidence="2 9">
        <name>FAD</name>
        <dbReference type="ChEBI" id="CHEBI:57692"/>
    </cofactor>
</comment>
<comment type="similarity">
    <text evidence="9">In the C-terminal section; belongs to the flavoprotein pyridine nucleotide cytochrome reductase family.</text>
</comment>
<evidence type="ECO:0000256" key="5">
    <source>
        <dbReference type="ARBA" id="ARBA00022643"/>
    </source>
</evidence>
<evidence type="ECO:0000256" key="7">
    <source>
        <dbReference type="ARBA" id="ARBA00022857"/>
    </source>
</evidence>
<dbReference type="InterPro" id="IPR001094">
    <property type="entry name" value="Flavdoxin-like"/>
</dbReference>
<dbReference type="PROSITE" id="PS50902">
    <property type="entry name" value="FLAVODOXIN_LIKE"/>
    <property type="match status" value="1"/>
</dbReference>
<dbReference type="InterPro" id="IPR008254">
    <property type="entry name" value="Flavodoxin/NO_synth"/>
</dbReference>
<dbReference type="Gene3D" id="3.40.50.80">
    <property type="entry name" value="Nucleotide-binding domain of ferredoxin-NADP reductase (FNR) module"/>
    <property type="match status" value="1"/>
</dbReference>
<evidence type="ECO:0000259" key="10">
    <source>
        <dbReference type="PROSITE" id="PS50902"/>
    </source>
</evidence>
<dbReference type="Gene3D" id="2.40.30.10">
    <property type="entry name" value="Translation factors"/>
    <property type="match status" value="1"/>
</dbReference>
<dbReference type="GO" id="GO:0016651">
    <property type="term" value="F:oxidoreductase activity, acting on NAD(P)H"/>
    <property type="evidence" value="ECO:0007669"/>
    <property type="project" value="UniProtKB-UniRule"/>
</dbReference>
<feature type="binding site" evidence="9">
    <location>
        <begin position="389"/>
        <end position="392"/>
    </location>
    <ligand>
        <name>FAD</name>
        <dbReference type="ChEBI" id="CHEBI:57692"/>
    </ligand>
</feature>
<keyword evidence="5 9" id="KW-0288">FMN</keyword>
<dbReference type="Pfam" id="PF00175">
    <property type="entry name" value="NAD_binding_1"/>
    <property type="match status" value="1"/>
</dbReference>
<comment type="cofactor">
    <cofactor evidence="1 9">
        <name>FMN</name>
        <dbReference type="ChEBI" id="CHEBI:58210"/>
    </cofactor>
</comment>
<accession>A0A0C9TZN6</accession>
<dbReference type="Gene3D" id="3.40.50.360">
    <property type="match status" value="1"/>
</dbReference>
<dbReference type="HOGENOM" id="CLU_001570_17_6_1"/>
<dbReference type="EC" id="1.18.1.-" evidence="9"/>
<keyword evidence="8 9" id="KW-0560">Oxidoreductase</keyword>
<evidence type="ECO:0000256" key="8">
    <source>
        <dbReference type="ARBA" id="ARBA00023002"/>
    </source>
</evidence>
<evidence type="ECO:0000313" key="12">
    <source>
        <dbReference type="EMBL" id="KIJ13022.1"/>
    </source>
</evidence>
<dbReference type="EMBL" id="KN819357">
    <property type="protein sequence ID" value="KIJ13022.1"/>
    <property type="molecule type" value="Genomic_DNA"/>
</dbReference>
<dbReference type="AlphaFoldDB" id="A0A0C9TZN6"/>
<dbReference type="InterPro" id="IPR001433">
    <property type="entry name" value="OxRdtase_FAD/NAD-bd"/>
</dbReference>
<dbReference type="PANTHER" id="PTHR19384:SF10">
    <property type="entry name" value="NADPH-DEPENDENT DIFLAVIN OXIDOREDUCTASE 1"/>
    <property type="match status" value="1"/>
</dbReference>
<sequence>MSSEPYDDGNGGVQAEEEHDIPNDILILYATETGTAQETADRIARECRRGFFRCRVRNMGDYPPEELVSEHLVIFVVATTGSGAEPRAMTSLWKLLLRSDLPEDLFEDMDFCVFGLGDTAYEKFCWPAKKISRRLVNLGAREICFRGEGDDQHRLGIDGALDPWIEELLEALLQVYPLDDPLAKLPKLGKPPSRVKTVTAALETECSDPLDTDQSYWDATVQCNRRITADDWFQDVRHFEFISDKDLDYRPGDVAVIHPIALDSDVDNFLVLIGWANIADEPFTIIRAMQDQSLPEHMPEVTTLRALFTRYLDFNAVPRRSFFELLRHFATDELEREKLDDFVSKEGADDLYEYCQRVKRTIKEVLAEFRSARIPRDYVFDLFPPLRPRQFSIASSPKRHPREIHLCIAIVKYRTKLKIPRKGVCTSFLAALRAGDKLRITIQKGMISLPDDPNTPIICVGPGTGVAPMRAVIEDRVHAGSKSTTLYFGCRSATKDHHYDAEWQAYTEAGEITYRVAFSRDGPEGTKRTYVQDLLCQDKERVWELLGKQRGTLIISGSSNKMPAAVREAVREAVEEFGNMEKEDAVNFISAMEREGRLIEECWS</sequence>
<feature type="binding site" evidence="9">
    <location>
        <begin position="528"/>
        <end position="532"/>
    </location>
    <ligand>
        <name>NADP(+)</name>
        <dbReference type="ChEBI" id="CHEBI:58349"/>
    </ligand>
</feature>
<dbReference type="InterPro" id="IPR017938">
    <property type="entry name" value="Riboflavin_synthase-like_b-brl"/>
</dbReference>
<dbReference type="InterPro" id="IPR029039">
    <property type="entry name" value="Flavoprotein-like_sf"/>
</dbReference>
<dbReference type="InterPro" id="IPR039261">
    <property type="entry name" value="FNR_nucleotide-bd"/>
</dbReference>
<dbReference type="SUPFAM" id="SSF63380">
    <property type="entry name" value="Riboflavin synthase domain-like"/>
    <property type="match status" value="1"/>
</dbReference>
<organism evidence="12 13">
    <name type="scientific">Paxillus involutus ATCC 200175</name>
    <dbReference type="NCBI Taxonomy" id="664439"/>
    <lineage>
        <taxon>Eukaryota</taxon>
        <taxon>Fungi</taxon>
        <taxon>Dikarya</taxon>
        <taxon>Basidiomycota</taxon>
        <taxon>Agaricomycotina</taxon>
        <taxon>Agaricomycetes</taxon>
        <taxon>Agaricomycetidae</taxon>
        <taxon>Boletales</taxon>
        <taxon>Paxilineae</taxon>
        <taxon>Paxillaceae</taxon>
        <taxon>Paxillus</taxon>
    </lineage>
</organism>
<feature type="binding site" evidence="9">
    <location>
        <begin position="78"/>
        <end position="81"/>
    </location>
    <ligand>
        <name>FMN</name>
        <dbReference type="ChEBI" id="CHEBI:58210"/>
    </ligand>
</feature>
<feature type="binding site" evidence="9">
    <location>
        <begin position="423"/>
        <end position="426"/>
    </location>
    <ligand>
        <name>FAD</name>
        <dbReference type="ChEBI" id="CHEBI:57692"/>
    </ligand>
</feature>
<dbReference type="GO" id="GO:0005829">
    <property type="term" value="C:cytosol"/>
    <property type="evidence" value="ECO:0007669"/>
    <property type="project" value="TreeGrafter"/>
</dbReference>
<dbReference type="PROSITE" id="PS51384">
    <property type="entry name" value="FAD_FR"/>
    <property type="match status" value="1"/>
</dbReference>
<comment type="catalytic activity">
    <reaction evidence="9">
        <text>2 oxidized [2Fe-2S]-[protein] + NADPH = 2 reduced [2Fe-2S]-[protein] + NADP(+) + H(+)</text>
        <dbReference type="Rhea" id="RHEA:67716"/>
        <dbReference type="Rhea" id="RHEA-COMP:17327"/>
        <dbReference type="Rhea" id="RHEA-COMP:17328"/>
        <dbReference type="ChEBI" id="CHEBI:15378"/>
        <dbReference type="ChEBI" id="CHEBI:33737"/>
        <dbReference type="ChEBI" id="CHEBI:33738"/>
        <dbReference type="ChEBI" id="CHEBI:57783"/>
        <dbReference type="ChEBI" id="CHEBI:58349"/>
    </reaction>
</comment>
<comment type="similarity">
    <text evidence="9">Belongs to the NADPH-dependent diflavin oxidoreductase NDOR1 family.</text>
</comment>
<dbReference type="Gene3D" id="1.20.990.10">
    <property type="entry name" value="NADPH-cytochrome p450 Reductase, Chain A, domain 3"/>
    <property type="match status" value="1"/>
</dbReference>
<evidence type="ECO:0000256" key="2">
    <source>
        <dbReference type="ARBA" id="ARBA00001974"/>
    </source>
</evidence>
<comment type="subunit">
    <text evidence="9">Interacts with DRE2; as part of the cytosolic iron-sulfur (Fe-S) protein assembly (CIA) machinery.</text>
</comment>
<evidence type="ECO:0000256" key="6">
    <source>
        <dbReference type="ARBA" id="ARBA00022827"/>
    </source>
</evidence>
<proteinExistence type="inferred from homology"/>
<keyword evidence="13" id="KW-1185">Reference proteome</keyword>
<dbReference type="SUPFAM" id="SSF52343">
    <property type="entry name" value="Ferredoxin reductase-like, C-terminal NADP-linked domain"/>
    <property type="match status" value="1"/>
</dbReference>
<dbReference type="GO" id="GO:0050661">
    <property type="term" value="F:NADP binding"/>
    <property type="evidence" value="ECO:0007669"/>
    <property type="project" value="UniProtKB-UniRule"/>
</dbReference>
<dbReference type="Pfam" id="PF00258">
    <property type="entry name" value="Flavodoxin_1"/>
    <property type="match status" value="1"/>
</dbReference>
<reference evidence="13" key="2">
    <citation type="submission" date="2015-01" db="EMBL/GenBank/DDBJ databases">
        <title>Evolutionary Origins and Diversification of the Mycorrhizal Mutualists.</title>
        <authorList>
            <consortium name="DOE Joint Genome Institute"/>
            <consortium name="Mycorrhizal Genomics Consortium"/>
            <person name="Kohler A."/>
            <person name="Kuo A."/>
            <person name="Nagy L.G."/>
            <person name="Floudas D."/>
            <person name="Copeland A."/>
            <person name="Barry K.W."/>
            <person name="Cichocki N."/>
            <person name="Veneault-Fourrey C."/>
            <person name="LaButti K."/>
            <person name="Lindquist E.A."/>
            <person name="Lipzen A."/>
            <person name="Lundell T."/>
            <person name="Morin E."/>
            <person name="Murat C."/>
            <person name="Riley R."/>
            <person name="Ohm R."/>
            <person name="Sun H."/>
            <person name="Tunlid A."/>
            <person name="Henrissat B."/>
            <person name="Grigoriev I.V."/>
            <person name="Hibbett D.S."/>
            <person name="Martin F."/>
        </authorList>
    </citation>
    <scope>NUCLEOTIDE SEQUENCE [LARGE SCALE GENOMIC DNA]</scope>
    <source>
        <strain evidence="13">ATCC 200175</strain>
    </source>
</reference>
<dbReference type="InterPro" id="IPR017927">
    <property type="entry name" value="FAD-bd_FR_type"/>
</dbReference>
<keyword evidence="4 9" id="KW-0285">Flavoprotein</keyword>
<comment type="caution">
    <text evidence="9">Lacks conserved residue(s) required for the propagation of feature annotation.</text>
</comment>
<feature type="binding site" evidence="9">
    <location>
        <begin position="31"/>
        <end position="36"/>
    </location>
    <ligand>
        <name>FMN</name>
        <dbReference type="ChEBI" id="CHEBI:58210"/>
    </ligand>
</feature>
<feature type="binding site" evidence="9">
    <location>
        <begin position="519"/>
        <end position="520"/>
    </location>
    <ligand>
        <name>NADP(+)</name>
        <dbReference type="ChEBI" id="CHEBI:58349"/>
    </ligand>
</feature>
<evidence type="ECO:0000256" key="9">
    <source>
        <dbReference type="HAMAP-Rule" id="MF_03178"/>
    </source>
</evidence>
<dbReference type="PANTHER" id="PTHR19384">
    <property type="entry name" value="NITRIC OXIDE SYNTHASE-RELATED"/>
    <property type="match status" value="1"/>
</dbReference>
<dbReference type="PRINTS" id="PR00369">
    <property type="entry name" value="FLAVODOXIN"/>
</dbReference>
<dbReference type="HAMAP" id="MF_03178">
    <property type="entry name" value="NDOR1"/>
    <property type="match status" value="1"/>
</dbReference>
<dbReference type="PRINTS" id="PR00371">
    <property type="entry name" value="FPNCR"/>
</dbReference>